<keyword evidence="5 9" id="KW-0378">Hydrolase</keyword>
<protein>
    <submittedName>
        <fullName evidence="11">Polygalacturonase-like</fullName>
    </submittedName>
</protein>
<evidence type="ECO:0000256" key="8">
    <source>
        <dbReference type="PROSITE-ProRule" id="PRU10052"/>
    </source>
</evidence>
<dbReference type="AlphaFoldDB" id="A0A6L2MD14"/>
<accession>A0A6L2MD14</accession>
<dbReference type="GO" id="GO:0005975">
    <property type="term" value="P:carbohydrate metabolic process"/>
    <property type="evidence" value="ECO:0007669"/>
    <property type="project" value="InterPro"/>
</dbReference>
<evidence type="ECO:0000313" key="11">
    <source>
        <dbReference type="EMBL" id="GEU71560.1"/>
    </source>
</evidence>
<dbReference type="Pfam" id="PF00295">
    <property type="entry name" value="Glyco_hydro_28"/>
    <property type="match status" value="1"/>
</dbReference>
<evidence type="ECO:0000256" key="1">
    <source>
        <dbReference type="ARBA" id="ARBA00004191"/>
    </source>
</evidence>
<dbReference type="Gene3D" id="2.160.20.10">
    <property type="entry name" value="Single-stranded right-handed beta-helix, Pectin lyase-like"/>
    <property type="match status" value="1"/>
</dbReference>
<keyword evidence="3" id="KW-0134">Cell wall</keyword>
<comment type="similarity">
    <text evidence="2 9">Belongs to the glycosyl hydrolase 28 family.</text>
</comment>
<keyword evidence="4" id="KW-0964">Secreted</keyword>
<comment type="subcellular location">
    <subcellularLocation>
        <location evidence="1">Secreted</location>
        <location evidence="1">Cell wall</location>
    </subcellularLocation>
</comment>
<dbReference type="GO" id="GO:0004650">
    <property type="term" value="F:polygalacturonase activity"/>
    <property type="evidence" value="ECO:0007669"/>
    <property type="project" value="InterPro"/>
</dbReference>
<dbReference type="SMART" id="SM00710">
    <property type="entry name" value="PbH1"/>
    <property type="match status" value="4"/>
</dbReference>
<evidence type="ECO:0000256" key="6">
    <source>
        <dbReference type="ARBA" id="ARBA00023295"/>
    </source>
</evidence>
<evidence type="ECO:0000256" key="2">
    <source>
        <dbReference type="ARBA" id="ARBA00008834"/>
    </source>
</evidence>
<keyword evidence="6 9" id="KW-0326">Glycosidase</keyword>
<dbReference type="GO" id="GO:0071555">
    <property type="term" value="P:cell wall organization"/>
    <property type="evidence" value="ECO:0007669"/>
    <property type="project" value="UniProtKB-KW"/>
</dbReference>
<sequence length="1132" mass="124649">MTCTNVTFDNFHIIAPAESPNTDGIHIGWSKNITIQNSIIETGDDCVSIGDGCEDLHIEGVKCGPGHGISVGSLGRNTGEKPVKGVFVKNCTFSSTMNGVRIKTWPDSEPGEVTDMHFEDLCMDKVDNPIIIEQDYCPHVKCDTDKPSLVKVHNVFIKNVSGTSNSPEVVKLRCSKANNGCENVHISDINLTYDGPSGPAIQECRNTKPIYEGKNVPPGCEFKRDPLSSDDVVDLPIVEKLIENHTLIRRYPKVFLSVIGLSRTFVDTDIHPTFISCDKNDMGLLDFVKFADSFKTIRLVDHTIMDELKEVDGKKKRKVGFSSGLSSVKKARAGGIVILVPNPTTASKTPTALKVISHIPYVQTEDEAVAAGPRDAKIITLCSKLKKAKGEATDVVELRMWVSELETMAAAKAKELASLNVQNAELLGKVSKLELVLDELKSQVSKLEADCEGFCGDIAGEAKMRTKFMSVQDAEAQRIAQLNTELDACIAELKYDRDTKFYPHMLIAVARHKWMIGHDLCLAVMKCSQSTEYCAVLGNAISMAIKNLEALKDSPLELLMSSLTLKGDHGEENPTLEFRNMQPISDQVTVLVYYERGGSGDLGSISHEILLSNALVVSYARGEKNKKGCTADLGVVLFFHFCFAICFTDCSSFMFFLQHVKVRENEVCPLLGLIMMWCANINRNNQELYFSLSSGNRPEISVKRPWGGDCCELLLGVPGYQAVYLAIIEFFYDAPCRAVCKALEQWCYLVGEAGRRDLAECVCLLVYASWDLFNGELFEAVDEHFRFFQILDHTLLLYYVNSIPFGFVRMSPTPDPSKHEDPSVKRVHGSRISSSIGIPVGEASSSSLSAMKPAKIWPRMNVLGIARLTKLFDICCGSLSVNKTALIASLAAQSVLGNCNFMTASAFSGYALIPFMFTMWPRNIPSSDPKVVNIYFQIPAYLFFESFVHKPLIFKRCSAMDLGTPVISADRLPPIMSLYLGYSGWIATLIPFYAAGSLGMSPASGHVTILRLVGITVLLRNCSYKTSEAEPPSTYIRWMRCPPIYASITIGLSCLLSSASDENEISRDFSLQEFSKEPDIGGGALNFTVSIATISFGDDGPFSWTSLPQPLRLSGKQWLHSSSHLQIANVII</sequence>
<keyword evidence="10" id="KW-0175">Coiled coil</keyword>
<keyword evidence="7" id="KW-0961">Cell wall biogenesis/degradation</keyword>
<evidence type="ECO:0000256" key="9">
    <source>
        <dbReference type="RuleBase" id="RU361169"/>
    </source>
</evidence>
<evidence type="ECO:0000256" key="10">
    <source>
        <dbReference type="SAM" id="Coils"/>
    </source>
</evidence>
<comment type="caution">
    <text evidence="11">The sequence shown here is derived from an EMBL/GenBank/DDBJ whole genome shotgun (WGS) entry which is preliminary data.</text>
</comment>
<evidence type="ECO:0000256" key="5">
    <source>
        <dbReference type="ARBA" id="ARBA00022801"/>
    </source>
</evidence>
<reference evidence="11" key="1">
    <citation type="journal article" date="2019" name="Sci. Rep.">
        <title>Draft genome of Tanacetum cinerariifolium, the natural source of mosquito coil.</title>
        <authorList>
            <person name="Yamashiro T."/>
            <person name="Shiraishi A."/>
            <person name="Satake H."/>
            <person name="Nakayama K."/>
        </authorList>
    </citation>
    <scope>NUCLEOTIDE SEQUENCE</scope>
</reference>
<dbReference type="PANTHER" id="PTHR31375">
    <property type="match status" value="1"/>
</dbReference>
<organism evidence="11">
    <name type="scientific">Tanacetum cinerariifolium</name>
    <name type="common">Dalmatian daisy</name>
    <name type="synonym">Chrysanthemum cinerariifolium</name>
    <dbReference type="NCBI Taxonomy" id="118510"/>
    <lineage>
        <taxon>Eukaryota</taxon>
        <taxon>Viridiplantae</taxon>
        <taxon>Streptophyta</taxon>
        <taxon>Embryophyta</taxon>
        <taxon>Tracheophyta</taxon>
        <taxon>Spermatophyta</taxon>
        <taxon>Magnoliopsida</taxon>
        <taxon>eudicotyledons</taxon>
        <taxon>Gunneridae</taxon>
        <taxon>Pentapetalae</taxon>
        <taxon>asterids</taxon>
        <taxon>campanulids</taxon>
        <taxon>Asterales</taxon>
        <taxon>Asteraceae</taxon>
        <taxon>Asteroideae</taxon>
        <taxon>Anthemideae</taxon>
        <taxon>Anthemidinae</taxon>
        <taxon>Tanacetum</taxon>
    </lineage>
</organism>
<dbReference type="SUPFAM" id="SSF51126">
    <property type="entry name" value="Pectin lyase-like"/>
    <property type="match status" value="1"/>
</dbReference>
<dbReference type="InterPro" id="IPR011050">
    <property type="entry name" value="Pectin_lyase_fold/virulence"/>
</dbReference>
<dbReference type="InterPro" id="IPR000743">
    <property type="entry name" value="Glyco_hydro_28"/>
</dbReference>
<evidence type="ECO:0000256" key="7">
    <source>
        <dbReference type="ARBA" id="ARBA00023316"/>
    </source>
</evidence>
<gene>
    <name evidence="11" type="ORF">Tci_043538</name>
</gene>
<name>A0A6L2MD14_TANCI</name>
<evidence type="ECO:0000256" key="4">
    <source>
        <dbReference type="ARBA" id="ARBA00022525"/>
    </source>
</evidence>
<dbReference type="InterPro" id="IPR012334">
    <property type="entry name" value="Pectin_lyas_fold"/>
</dbReference>
<dbReference type="InterPro" id="IPR006626">
    <property type="entry name" value="PbH1"/>
</dbReference>
<feature type="coiled-coil region" evidence="10">
    <location>
        <begin position="423"/>
        <end position="450"/>
    </location>
</feature>
<dbReference type="EMBL" id="BKCJ010006326">
    <property type="protein sequence ID" value="GEU71560.1"/>
    <property type="molecule type" value="Genomic_DNA"/>
</dbReference>
<evidence type="ECO:0000256" key="3">
    <source>
        <dbReference type="ARBA" id="ARBA00022512"/>
    </source>
</evidence>
<proteinExistence type="inferred from homology"/>
<dbReference type="PROSITE" id="PS00502">
    <property type="entry name" value="POLYGALACTURONASE"/>
    <property type="match status" value="1"/>
</dbReference>
<feature type="active site" evidence="8">
    <location>
        <position position="67"/>
    </location>
</feature>